<dbReference type="Gene3D" id="2.60.120.10">
    <property type="entry name" value="Jelly Rolls"/>
    <property type="match status" value="1"/>
</dbReference>
<dbReference type="KEGG" id="hbe:BEI_2799"/>
<keyword evidence="2" id="KW-1185">Reference proteome</keyword>
<evidence type="ECO:0000313" key="2">
    <source>
        <dbReference type="Proteomes" id="UP000219993"/>
    </source>
</evidence>
<dbReference type="SUPFAM" id="SSF51182">
    <property type="entry name" value="RmlC-like cupins"/>
    <property type="match status" value="1"/>
</dbReference>
<proteinExistence type="predicted"/>
<name>A0A291PA52_9GAMM</name>
<dbReference type="AlphaFoldDB" id="A0A291PA52"/>
<protein>
    <recommendedName>
        <fullName evidence="3">Metal-dependent enzyme of the double-stranded beta helix superfamily</fullName>
    </recommendedName>
</protein>
<dbReference type="InterPro" id="IPR014710">
    <property type="entry name" value="RmlC-like_jellyroll"/>
</dbReference>
<dbReference type="OrthoDB" id="7059163at2"/>
<dbReference type="Proteomes" id="UP000219993">
    <property type="component" value="Chromosome"/>
</dbReference>
<evidence type="ECO:0008006" key="3">
    <source>
        <dbReference type="Google" id="ProtNLM"/>
    </source>
</evidence>
<dbReference type="EMBL" id="CP021435">
    <property type="protein sequence ID" value="ATJ83786.1"/>
    <property type="molecule type" value="Genomic_DNA"/>
</dbReference>
<dbReference type="InterPro" id="IPR011051">
    <property type="entry name" value="RmlC_Cupin_sf"/>
</dbReference>
<organism evidence="1 2">
    <name type="scientific">Halomonas beimenensis</name>
    <dbReference type="NCBI Taxonomy" id="475662"/>
    <lineage>
        <taxon>Bacteria</taxon>
        <taxon>Pseudomonadati</taxon>
        <taxon>Pseudomonadota</taxon>
        <taxon>Gammaproteobacteria</taxon>
        <taxon>Oceanospirillales</taxon>
        <taxon>Halomonadaceae</taxon>
        <taxon>Halomonas</taxon>
    </lineage>
</organism>
<reference evidence="1 2" key="1">
    <citation type="journal article" date="2017" name="Sci. Rep.">
        <title>Revealing the Saline Adaptation Strategies of the Halophilic Bacterium Halomonas beimenensis through High-throughput Omics and Transposon Mutagenesis Approaches.</title>
        <authorList>
            <person name="Chen Y.H."/>
            <person name="Lin S.S."/>
            <person name="Shyu Y.T."/>
        </authorList>
    </citation>
    <scope>NUCLEOTIDE SEQUENCE [LARGE SCALE GENOMIC DNA]</scope>
    <source>
        <strain evidence="1 2">NTU-111</strain>
    </source>
</reference>
<accession>A0A291PA52</accession>
<evidence type="ECO:0000313" key="1">
    <source>
        <dbReference type="EMBL" id="ATJ83786.1"/>
    </source>
</evidence>
<sequence length="186" mass="20906">MFDLDRFVEGCCQAVTEGEARQATRERLTLALEAPRAVLAALGEPDHAGVRTLYRSDELTILDVVWGPRMVLLPHDHRMWAVIGIYTGREDNILWQRVPDAPAGRIEARGATSIGAGEILPLGHDAIHSVINPLDRMTGALHVYGGDFFAQARSEWEPERLEERPYDLERNLRRFEESNRRLAAGP</sequence>
<gene>
    <name evidence="1" type="ORF">BEI_2799</name>
</gene>
<dbReference type="RefSeq" id="WP_097790064.1">
    <property type="nucleotide sequence ID" value="NZ_BAAADT010000028.1"/>
</dbReference>